<comment type="similarity">
    <text evidence="3">Belongs to the FPG family.</text>
</comment>
<evidence type="ECO:0000256" key="1">
    <source>
        <dbReference type="ARBA" id="ARBA00001668"/>
    </source>
</evidence>
<dbReference type="PROSITE" id="PS51068">
    <property type="entry name" value="FPG_CAT"/>
    <property type="match status" value="1"/>
</dbReference>
<dbReference type="Pfam" id="PF06831">
    <property type="entry name" value="H2TH"/>
    <property type="match status" value="1"/>
</dbReference>
<dbReference type="HAMAP" id="MF_00103">
    <property type="entry name" value="Fapy_DNA_glycosyl"/>
    <property type="match status" value="1"/>
</dbReference>
<evidence type="ECO:0000313" key="18">
    <source>
        <dbReference type="EMBL" id="VAV86726.1"/>
    </source>
</evidence>
<keyword evidence="7" id="KW-0863">Zinc-finger</keyword>
<dbReference type="InterPro" id="IPR012319">
    <property type="entry name" value="FPG_cat"/>
</dbReference>
<evidence type="ECO:0000256" key="13">
    <source>
        <dbReference type="ARBA" id="ARBA00023268"/>
    </source>
</evidence>
<dbReference type="Pfam" id="PF01149">
    <property type="entry name" value="Fapy_DNA_glyco"/>
    <property type="match status" value="1"/>
</dbReference>
<dbReference type="InterPro" id="IPR000214">
    <property type="entry name" value="Znf_DNA_glyclase/AP_lyase"/>
</dbReference>
<keyword evidence="5" id="KW-0479">Metal-binding</keyword>
<dbReference type="CDD" id="cd08966">
    <property type="entry name" value="EcFpg-like_N"/>
    <property type="match status" value="1"/>
</dbReference>
<dbReference type="NCBIfam" id="NF002211">
    <property type="entry name" value="PRK01103.1"/>
    <property type="match status" value="1"/>
</dbReference>
<dbReference type="GO" id="GO:0006284">
    <property type="term" value="P:base-excision repair"/>
    <property type="evidence" value="ECO:0007669"/>
    <property type="project" value="InterPro"/>
</dbReference>
<dbReference type="GO" id="GO:0008270">
    <property type="term" value="F:zinc ion binding"/>
    <property type="evidence" value="ECO:0007669"/>
    <property type="project" value="UniProtKB-KW"/>
</dbReference>
<dbReference type="SMART" id="SM00898">
    <property type="entry name" value="Fapy_DNA_glyco"/>
    <property type="match status" value="1"/>
</dbReference>
<dbReference type="InterPro" id="IPR015886">
    <property type="entry name" value="H2TH_FPG"/>
</dbReference>
<evidence type="ECO:0000256" key="9">
    <source>
        <dbReference type="ARBA" id="ARBA00022833"/>
    </source>
</evidence>
<feature type="domain" description="FPG-type" evidence="16">
    <location>
        <begin position="244"/>
        <end position="280"/>
    </location>
</feature>
<dbReference type="PROSITE" id="PS01242">
    <property type="entry name" value="ZF_FPG_1"/>
    <property type="match status" value="1"/>
</dbReference>
<evidence type="ECO:0000256" key="14">
    <source>
        <dbReference type="ARBA" id="ARBA00023295"/>
    </source>
</evidence>
<dbReference type="InterPro" id="IPR035937">
    <property type="entry name" value="FPG_N"/>
</dbReference>
<keyword evidence="8 18" id="KW-0378">Hydrolase</keyword>
<dbReference type="PANTHER" id="PTHR22993">
    <property type="entry name" value="FORMAMIDOPYRIMIDINE-DNA GLYCOSYLASE"/>
    <property type="match status" value="1"/>
</dbReference>
<keyword evidence="9" id="KW-0862">Zinc</keyword>
<dbReference type="InterPro" id="IPR020629">
    <property type="entry name" value="FPG_Glyclase"/>
</dbReference>
<keyword evidence="6" id="KW-0227">DNA damage</keyword>
<accession>A0A3B0RCU0</accession>
<feature type="domain" description="Formamidopyrimidine-DNA glycosylase catalytic" evidence="17">
    <location>
        <begin position="2"/>
        <end position="119"/>
    </location>
</feature>
<evidence type="ECO:0000256" key="10">
    <source>
        <dbReference type="ARBA" id="ARBA00023125"/>
    </source>
</evidence>
<evidence type="ECO:0000256" key="6">
    <source>
        <dbReference type="ARBA" id="ARBA00022763"/>
    </source>
</evidence>
<evidence type="ECO:0000256" key="5">
    <source>
        <dbReference type="ARBA" id="ARBA00022723"/>
    </source>
</evidence>
<dbReference type="Gene3D" id="3.20.190.10">
    <property type="entry name" value="MutM-like, N-terminal"/>
    <property type="match status" value="1"/>
</dbReference>
<dbReference type="GO" id="GO:0034039">
    <property type="term" value="F:8-oxo-7,8-dihydroguanine DNA N-glycosylase activity"/>
    <property type="evidence" value="ECO:0007669"/>
    <property type="project" value="TreeGrafter"/>
</dbReference>
<keyword evidence="13" id="KW-0511">Multifunctional enzyme</keyword>
<name>A0A3B0RCU0_9ZZZZ</name>
<keyword evidence="14 18" id="KW-0326">Glycosidase</keyword>
<dbReference type="Pfam" id="PF06827">
    <property type="entry name" value="zf-FPG_IleRS"/>
    <property type="match status" value="1"/>
</dbReference>
<evidence type="ECO:0000256" key="15">
    <source>
        <dbReference type="ARBA" id="ARBA00044632"/>
    </source>
</evidence>
<reference evidence="18" key="1">
    <citation type="submission" date="2018-06" db="EMBL/GenBank/DDBJ databases">
        <authorList>
            <person name="Zhirakovskaya E."/>
        </authorList>
    </citation>
    <scope>NUCLEOTIDE SEQUENCE</scope>
</reference>
<dbReference type="InterPro" id="IPR010979">
    <property type="entry name" value="Ribosomal_uS13-like_H2TH"/>
</dbReference>
<dbReference type="SUPFAM" id="SSF46946">
    <property type="entry name" value="S13-like H2TH domain"/>
    <property type="match status" value="1"/>
</dbReference>
<evidence type="ECO:0000256" key="8">
    <source>
        <dbReference type="ARBA" id="ARBA00022801"/>
    </source>
</evidence>
<comment type="cofactor">
    <cofactor evidence="2">
        <name>Zn(2+)</name>
        <dbReference type="ChEBI" id="CHEBI:29105"/>
    </cofactor>
</comment>
<dbReference type="PROSITE" id="PS51066">
    <property type="entry name" value="ZF_FPG_2"/>
    <property type="match status" value="1"/>
</dbReference>
<keyword evidence="12" id="KW-0456">Lyase</keyword>
<protein>
    <submittedName>
        <fullName evidence="18">Formamidopyrimidine-DNA glycosylase</fullName>
        <ecNumber evidence="18">3.2.2.23</ecNumber>
    </submittedName>
</protein>
<evidence type="ECO:0000256" key="2">
    <source>
        <dbReference type="ARBA" id="ARBA00001947"/>
    </source>
</evidence>
<dbReference type="EMBL" id="UOED01000014">
    <property type="protein sequence ID" value="VAV86726.1"/>
    <property type="molecule type" value="Genomic_DNA"/>
</dbReference>
<dbReference type="EC" id="3.2.2.23" evidence="18"/>
<evidence type="ECO:0000256" key="12">
    <source>
        <dbReference type="ARBA" id="ARBA00023239"/>
    </source>
</evidence>
<dbReference type="Gene3D" id="1.10.8.50">
    <property type="match status" value="1"/>
</dbReference>
<comment type="catalytic activity">
    <reaction evidence="15">
        <text>2'-deoxyribonucleotide-(2'-deoxyribose 5'-phosphate)-2'-deoxyribonucleotide-DNA = a 3'-end 2'-deoxyribonucleotide-(2,3-dehydro-2,3-deoxyribose 5'-phosphate)-DNA + a 5'-end 5'-phospho-2'-deoxyribonucleoside-DNA + H(+)</text>
        <dbReference type="Rhea" id="RHEA:66592"/>
        <dbReference type="Rhea" id="RHEA-COMP:13180"/>
        <dbReference type="Rhea" id="RHEA-COMP:16897"/>
        <dbReference type="Rhea" id="RHEA-COMP:17067"/>
        <dbReference type="ChEBI" id="CHEBI:15378"/>
        <dbReference type="ChEBI" id="CHEBI:136412"/>
        <dbReference type="ChEBI" id="CHEBI:157695"/>
        <dbReference type="ChEBI" id="CHEBI:167181"/>
        <dbReference type="EC" id="4.2.99.18"/>
    </reaction>
</comment>
<dbReference type="AlphaFoldDB" id="A0A3B0RCU0"/>
<dbReference type="FunFam" id="1.10.8.50:FF:000003">
    <property type="entry name" value="Formamidopyrimidine-DNA glycosylase"/>
    <property type="match status" value="1"/>
</dbReference>
<comment type="subunit">
    <text evidence="4">Monomer.</text>
</comment>
<dbReference type="GO" id="GO:0003684">
    <property type="term" value="F:damaged DNA binding"/>
    <property type="evidence" value="ECO:0007669"/>
    <property type="project" value="InterPro"/>
</dbReference>
<evidence type="ECO:0000259" key="17">
    <source>
        <dbReference type="PROSITE" id="PS51068"/>
    </source>
</evidence>
<dbReference type="NCBIfam" id="TIGR00577">
    <property type="entry name" value="fpg"/>
    <property type="match status" value="1"/>
</dbReference>
<evidence type="ECO:0000256" key="3">
    <source>
        <dbReference type="ARBA" id="ARBA00009409"/>
    </source>
</evidence>
<evidence type="ECO:0000259" key="16">
    <source>
        <dbReference type="PROSITE" id="PS51066"/>
    </source>
</evidence>
<organism evidence="18">
    <name type="scientific">hydrothermal vent metagenome</name>
    <dbReference type="NCBI Taxonomy" id="652676"/>
    <lineage>
        <taxon>unclassified sequences</taxon>
        <taxon>metagenomes</taxon>
        <taxon>ecological metagenomes</taxon>
    </lineage>
</organism>
<gene>
    <name evidence="18" type="ORF">MNBD_ALPHA02-2047</name>
</gene>
<keyword evidence="11" id="KW-0234">DNA repair</keyword>
<keyword evidence="10" id="KW-0238">DNA-binding</keyword>
<dbReference type="SUPFAM" id="SSF81624">
    <property type="entry name" value="N-terminal domain of MutM-like DNA repair proteins"/>
    <property type="match status" value="1"/>
</dbReference>
<proteinExistence type="inferred from homology"/>
<comment type="catalytic activity">
    <reaction evidence="1">
        <text>Hydrolysis of DNA containing ring-opened 7-methylguanine residues, releasing 2,6-diamino-4-hydroxy-5-(N-methyl)formamidopyrimidine.</text>
        <dbReference type="EC" id="3.2.2.23"/>
    </reaction>
</comment>
<dbReference type="InterPro" id="IPR015887">
    <property type="entry name" value="DNA_glyclase_Znf_dom_DNA_BS"/>
</dbReference>
<sequence length="280" mass="31896">MPELPEVETVKNGIIPLLAGRRLVQVIQRRDKLRIPLPDNFAERLRGRRIEQITRRAKYLLFHLDEAEILICHLGMSGKMTLVAAKDRLTPDEFEKHDHIILESDRHDLVIFNDPRRFGLMTLCPAEELDQHALFRHMGPEPLGNEFNGDYLRNKVKKRRSPIKSLLLNQRVVVGLGNIYVCEALFLAGISPEKKACDLSDNEVENLVPIIRDVLQRAIEAGGSTLKDYAHVDGELGYFQHEFRVYGRAGEACLKAGCGGEITRIIQSNRSTFYCPRCQD</sequence>
<dbReference type="GO" id="GO:0140078">
    <property type="term" value="F:class I DNA-(apurinic or apyrimidinic site) endonuclease activity"/>
    <property type="evidence" value="ECO:0007669"/>
    <property type="project" value="UniProtKB-EC"/>
</dbReference>
<evidence type="ECO:0000256" key="4">
    <source>
        <dbReference type="ARBA" id="ARBA00011245"/>
    </source>
</evidence>
<evidence type="ECO:0000256" key="11">
    <source>
        <dbReference type="ARBA" id="ARBA00023204"/>
    </source>
</evidence>
<dbReference type="InterPro" id="IPR010663">
    <property type="entry name" value="Znf_FPG/IleRS"/>
</dbReference>
<evidence type="ECO:0000256" key="7">
    <source>
        <dbReference type="ARBA" id="ARBA00022771"/>
    </source>
</evidence>
<dbReference type="SUPFAM" id="SSF57716">
    <property type="entry name" value="Glucocorticoid receptor-like (DNA-binding domain)"/>
    <property type="match status" value="1"/>
</dbReference>
<dbReference type="SMART" id="SM01232">
    <property type="entry name" value="H2TH"/>
    <property type="match status" value="1"/>
</dbReference>
<dbReference type="PANTHER" id="PTHR22993:SF9">
    <property type="entry name" value="FORMAMIDOPYRIMIDINE-DNA GLYCOSYLASE"/>
    <property type="match status" value="1"/>
</dbReference>